<evidence type="ECO:0000256" key="2">
    <source>
        <dbReference type="SAM" id="SignalP"/>
    </source>
</evidence>
<dbReference type="AlphaFoldDB" id="A0A1I3U713"/>
<evidence type="ECO:0000313" key="4">
    <source>
        <dbReference type="Proteomes" id="UP000199110"/>
    </source>
</evidence>
<accession>A0A1I3U713</accession>
<dbReference type="Proteomes" id="UP000199110">
    <property type="component" value="Unassembled WGS sequence"/>
</dbReference>
<proteinExistence type="predicted"/>
<sequence>MTKFFALAAAATLAVAPLAASADEAVRVVTDKSSQSAILAGSSALTVGAVIVIAGVLFAVVADGSSATGTTLVALPGGTF</sequence>
<evidence type="ECO:0000313" key="3">
    <source>
        <dbReference type="EMBL" id="SFJ79314.1"/>
    </source>
</evidence>
<keyword evidence="1" id="KW-1133">Transmembrane helix</keyword>
<dbReference type="RefSeq" id="WP_092784484.1">
    <property type="nucleotide sequence ID" value="NZ_FORA01000007.1"/>
</dbReference>
<dbReference type="EMBL" id="FORA01000007">
    <property type="protein sequence ID" value="SFJ79314.1"/>
    <property type="molecule type" value="Genomic_DNA"/>
</dbReference>
<keyword evidence="1" id="KW-0472">Membrane</keyword>
<dbReference type="STRING" id="390807.SAMN04488095_3671"/>
<reference evidence="3 4" key="1">
    <citation type="submission" date="2016-10" db="EMBL/GenBank/DDBJ databases">
        <authorList>
            <person name="de Groot N.N."/>
        </authorList>
    </citation>
    <scope>NUCLEOTIDE SEQUENCE [LARGE SCALE GENOMIC DNA]</scope>
    <source>
        <strain evidence="3 4">DSM 19073</strain>
    </source>
</reference>
<keyword evidence="2" id="KW-0732">Signal</keyword>
<protein>
    <submittedName>
        <fullName evidence="3">Uncharacterized protein</fullName>
    </submittedName>
</protein>
<gene>
    <name evidence="3" type="ORF">SAMN04488095_3671</name>
</gene>
<feature type="chain" id="PRO_5011699066" evidence="2">
    <location>
        <begin position="23"/>
        <end position="80"/>
    </location>
</feature>
<keyword evidence="1" id="KW-0812">Transmembrane</keyword>
<name>A0A1I3U713_9RHOB</name>
<feature type="transmembrane region" description="Helical" evidence="1">
    <location>
        <begin position="38"/>
        <end position="62"/>
    </location>
</feature>
<organism evidence="3 4">
    <name type="scientific">Jannaschia pohangensis</name>
    <dbReference type="NCBI Taxonomy" id="390807"/>
    <lineage>
        <taxon>Bacteria</taxon>
        <taxon>Pseudomonadati</taxon>
        <taxon>Pseudomonadota</taxon>
        <taxon>Alphaproteobacteria</taxon>
        <taxon>Rhodobacterales</taxon>
        <taxon>Roseobacteraceae</taxon>
        <taxon>Jannaschia</taxon>
    </lineage>
</organism>
<keyword evidence="4" id="KW-1185">Reference proteome</keyword>
<feature type="signal peptide" evidence="2">
    <location>
        <begin position="1"/>
        <end position="22"/>
    </location>
</feature>
<evidence type="ECO:0000256" key="1">
    <source>
        <dbReference type="SAM" id="Phobius"/>
    </source>
</evidence>